<proteinExistence type="predicted"/>
<dbReference type="AlphaFoldDB" id="A0A0R0EZ30"/>
<accession>A0A0R0EZ30</accession>
<evidence type="ECO:0000313" key="2">
    <source>
        <dbReference type="EMBL" id="KRG99023.1"/>
    </source>
</evidence>
<dbReference type="EnsemblPlants" id="KRG99023">
    <property type="protein sequence ID" value="KRG99023"/>
    <property type="gene ID" value="GLYMA_18G115200"/>
</dbReference>
<gene>
    <name evidence="2" type="ORF">GLYMA_18G115200</name>
</gene>
<evidence type="ECO:0000256" key="1">
    <source>
        <dbReference type="SAM" id="SignalP"/>
    </source>
</evidence>
<dbReference type="EMBL" id="CM000851">
    <property type="protein sequence ID" value="KRG99023.1"/>
    <property type="molecule type" value="Genomic_DNA"/>
</dbReference>
<reference evidence="2 3" key="1">
    <citation type="journal article" date="2010" name="Nature">
        <title>Genome sequence of the palaeopolyploid soybean.</title>
        <authorList>
            <person name="Schmutz J."/>
            <person name="Cannon S.B."/>
            <person name="Schlueter J."/>
            <person name="Ma J."/>
            <person name="Mitros T."/>
            <person name="Nelson W."/>
            <person name="Hyten D.L."/>
            <person name="Song Q."/>
            <person name="Thelen J.J."/>
            <person name="Cheng J."/>
            <person name="Xu D."/>
            <person name="Hellsten U."/>
            <person name="May G.D."/>
            <person name="Yu Y."/>
            <person name="Sakurai T."/>
            <person name="Umezawa T."/>
            <person name="Bhattacharyya M.K."/>
            <person name="Sandhu D."/>
            <person name="Valliyodan B."/>
            <person name="Lindquist E."/>
            <person name="Peto M."/>
            <person name="Grant D."/>
            <person name="Shu S."/>
            <person name="Goodstein D."/>
            <person name="Barry K."/>
            <person name="Futrell-Griggs M."/>
            <person name="Abernathy B."/>
            <person name="Du J."/>
            <person name="Tian Z."/>
            <person name="Zhu L."/>
            <person name="Gill N."/>
            <person name="Joshi T."/>
            <person name="Libault M."/>
            <person name="Sethuraman A."/>
            <person name="Zhang X.-C."/>
            <person name="Shinozaki K."/>
            <person name="Nguyen H.T."/>
            <person name="Wing R.A."/>
            <person name="Cregan P."/>
            <person name="Specht J."/>
            <person name="Grimwood J."/>
            <person name="Rokhsar D."/>
            <person name="Stacey G."/>
            <person name="Shoemaker R.C."/>
            <person name="Jackson S.A."/>
        </authorList>
    </citation>
    <scope>NUCLEOTIDE SEQUENCE [LARGE SCALE GENOMIC DNA]</scope>
    <source>
        <strain evidence="3">cv. Williams 82</strain>
        <tissue evidence="2">Callus</tissue>
    </source>
</reference>
<keyword evidence="4" id="KW-1185">Reference proteome</keyword>
<evidence type="ECO:0000313" key="4">
    <source>
        <dbReference type="Proteomes" id="UP000008827"/>
    </source>
</evidence>
<keyword evidence="1" id="KW-0732">Signal</keyword>
<dbReference type="InParanoid" id="A0A0R0EZ30"/>
<evidence type="ECO:0000313" key="3">
    <source>
        <dbReference type="EnsemblPlants" id="KRG99023"/>
    </source>
</evidence>
<reference evidence="2" key="3">
    <citation type="submission" date="2018-07" db="EMBL/GenBank/DDBJ databases">
        <title>WGS assembly of Glycine max.</title>
        <authorList>
            <person name="Schmutz J."/>
            <person name="Cannon S."/>
            <person name="Schlueter J."/>
            <person name="Ma J."/>
            <person name="Mitros T."/>
            <person name="Nelson W."/>
            <person name="Hyten D."/>
            <person name="Song Q."/>
            <person name="Thelen J."/>
            <person name="Cheng J."/>
            <person name="Xu D."/>
            <person name="Hellsten U."/>
            <person name="May G."/>
            <person name="Yu Y."/>
            <person name="Sakurai T."/>
            <person name="Umezawa T."/>
            <person name="Bhattacharyya M."/>
            <person name="Sandhu D."/>
            <person name="Valliyodan B."/>
            <person name="Lindquist E."/>
            <person name="Peto M."/>
            <person name="Grant D."/>
            <person name="Shu S."/>
            <person name="Goodstein D."/>
            <person name="Barry K."/>
            <person name="Futrell-Griggs M."/>
            <person name="Abernathy B."/>
            <person name="Du J."/>
            <person name="Tian Z."/>
            <person name="Zhu L."/>
            <person name="Gill N."/>
            <person name="Joshi T."/>
            <person name="Libault M."/>
            <person name="Sethuraman A."/>
            <person name="Zhang X."/>
            <person name="Shinozaki K."/>
            <person name="Nguyen H."/>
            <person name="Wing R."/>
            <person name="Cregan P."/>
            <person name="Specht J."/>
            <person name="Grimwood J."/>
            <person name="Rokhsar D."/>
            <person name="Stacey G."/>
            <person name="Shoemaker R."/>
            <person name="Jackson S."/>
        </authorList>
    </citation>
    <scope>NUCLEOTIDE SEQUENCE</scope>
    <source>
        <tissue evidence="2">Callus</tissue>
    </source>
</reference>
<dbReference type="STRING" id="3847.A0A0R0EZ30"/>
<dbReference type="Proteomes" id="UP000008827">
    <property type="component" value="Chromosome 18"/>
</dbReference>
<sequence>MRFDSHHRFCLRRSLCVLSPFIHSLVVVPVSCVSCRHCVWPSSTRKAKYSKLLPIEVADSKQPLQKAIVNLDDVTIIISKDGYEDIIILADNFAAFNQRSLVPVKVASGSWWKYANRAVSNQIKSCILETC</sequence>
<feature type="chain" id="PRO_5014520885" evidence="1">
    <location>
        <begin position="33"/>
        <end position="131"/>
    </location>
</feature>
<reference evidence="3" key="2">
    <citation type="submission" date="2018-02" db="UniProtKB">
        <authorList>
            <consortium name="EnsemblPlants"/>
        </authorList>
    </citation>
    <scope>IDENTIFICATION</scope>
    <source>
        <strain evidence="3">Williams 82</strain>
    </source>
</reference>
<dbReference type="OrthoDB" id="1429415at2759"/>
<name>A0A0R0EZ30_SOYBN</name>
<dbReference type="Gramene" id="KRG99023">
    <property type="protein sequence ID" value="KRG99023"/>
    <property type="gene ID" value="GLYMA_18G115200"/>
</dbReference>
<organism evidence="2">
    <name type="scientific">Glycine max</name>
    <name type="common">Soybean</name>
    <name type="synonym">Glycine hispida</name>
    <dbReference type="NCBI Taxonomy" id="3847"/>
    <lineage>
        <taxon>Eukaryota</taxon>
        <taxon>Viridiplantae</taxon>
        <taxon>Streptophyta</taxon>
        <taxon>Embryophyta</taxon>
        <taxon>Tracheophyta</taxon>
        <taxon>Spermatophyta</taxon>
        <taxon>Magnoliopsida</taxon>
        <taxon>eudicotyledons</taxon>
        <taxon>Gunneridae</taxon>
        <taxon>Pentapetalae</taxon>
        <taxon>rosids</taxon>
        <taxon>fabids</taxon>
        <taxon>Fabales</taxon>
        <taxon>Fabaceae</taxon>
        <taxon>Papilionoideae</taxon>
        <taxon>50 kb inversion clade</taxon>
        <taxon>NPAAA clade</taxon>
        <taxon>indigoferoid/millettioid clade</taxon>
        <taxon>Phaseoleae</taxon>
        <taxon>Glycine</taxon>
        <taxon>Glycine subgen. Soja</taxon>
    </lineage>
</organism>
<feature type="signal peptide" evidence="1">
    <location>
        <begin position="1"/>
        <end position="32"/>
    </location>
</feature>
<protein>
    <submittedName>
        <fullName evidence="2 3">Uncharacterized protein</fullName>
    </submittedName>
</protein>